<keyword evidence="3" id="KW-1185">Reference proteome</keyword>
<proteinExistence type="predicted"/>
<protein>
    <submittedName>
        <fullName evidence="2">Uncharacterized protein</fullName>
    </submittedName>
</protein>
<sequence length="77" mass="8333">MDTKQQPPNTSRPLRYEKAQSTFMVIALVCIAVLAVFSGALCILACLFRRLIRRRAGATTPLGGSASVAALPNDERQ</sequence>
<keyword evidence="1" id="KW-0812">Transmembrane</keyword>
<dbReference type="EMBL" id="NQVE01000015">
    <property type="protein sequence ID" value="RAL54040.1"/>
    <property type="molecule type" value="Genomic_DNA"/>
</dbReference>
<dbReference type="AlphaFoldDB" id="A0A328E8X7"/>
<evidence type="ECO:0000313" key="2">
    <source>
        <dbReference type="EMBL" id="RAL54040.1"/>
    </source>
</evidence>
<gene>
    <name evidence="2" type="ORF">DM860_004511</name>
</gene>
<keyword evidence="1" id="KW-1133">Transmembrane helix</keyword>
<feature type="transmembrane region" description="Helical" evidence="1">
    <location>
        <begin position="23"/>
        <end position="48"/>
    </location>
</feature>
<evidence type="ECO:0000313" key="3">
    <source>
        <dbReference type="Proteomes" id="UP000249390"/>
    </source>
</evidence>
<accession>A0A328E8X7</accession>
<comment type="caution">
    <text evidence="2">The sequence shown here is derived from an EMBL/GenBank/DDBJ whole genome shotgun (WGS) entry which is preliminary data.</text>
</comment>
<evidence type="ECO:0000256" key="1">
    <source>
        <dbReference type="SAM" id="Phobius"/>
    </source>
</evidence>
<keyword evidence="1" id="KW-0472">Membrane</keyword>
<name>A0A328E8X7_9ASTE</name>
<reference evidence="2 3" key="1">
    <citation type="submission" date="2018-06" db="EMBL/GenBank/DDBJ databases">
        <title>The Genome of Cuscuta australis (Dodder) Provides Insight into the Evolution of Plant Parasitism.</title>
        <authorList>
            <person name="Liu H."/>
        </authorList>
    </citation>
    <scope>NUCLEOTIDE SEQUENCE [LARGE SCALE GENOMIC DNA]</scope>
    <source>
        <strain evidence="3">cv. Yunnan</strain>
        <tissue evidence="2">Vines</tissue>
    </source>
</reference>
<dbReference type="Proteomes" id="UP000249390">
    <property type="component" value="Unassembled WGS sequence"/>
</dbReference>
<organism evidence="2 3">
    <name type="scientific">Cuscuta australis</name>
    <dbReference type="NCBI Taxonomy" id="267555"/>
    <lineage>
        <taxon>Eukaryota</taxon>
        <taxon>Viridiplantae</taxon>
        <taxon>Streptophyta</taxon>
        <taxon>Embryophyta</taxon>
        <taxon>Tracheophyta</taxon>
        <taxon>Spermatophyta</taxon>
        <taxon>Magnoliopsida</taxon>
        <taxon>eudicotyledons</taxon>
        <taxon>Gunneridae</taxon>
        <taxon>Pentapetalae</taxon>
        <taxon>asterids</taxon>
        <taxon>lamiids</taxon>
        <taxon>Solanales</taxon>
        <taxon>Convolvulaceae</taxon>
        <taxon>Cuscuteae</taxon>
        <taxon>Cuscuta</taxon>
        <taxon>Cuscuta subgen. Grammica</taxon>
        <taxon>Cuscuta sect. Cleistogrammica</taxon>
    </lineage>
</organism>